<dbReference type="Proteomes" id="UP000709295">
    <property type="component" value="Unassembled WGS sequence"/>
</dbReference>
<proteinExistence type="predicted"/>
<evidence type="ECO:0000259" key="1">
    <source>
        <dbReference type="Pfam" id="PF03184"/>
    </source>
</evidence>
<dbReference type="EMBL" id="JAENGY010001315">
    <property type="protein sequence ID" value="KAG6950338.1"/>
    <property type="molecule type" value="Genomic_DNA"/>
</dbReference>
<dbReference type="Pfam" id="PF03184">
    <property type="entry name" value="DDE_1"/>
    <property type="match status" value="1"/>
</dbReference>
<sequence length="125" mass="14235">MNSVRDALEKECCTSVEFIPPGMAGLAQPMDVYVMKEFKNLCRNYYVNYHAVNDFAEDAPARRVLITEIVVRAWRAVRTKVIVRGFIKAGIVLYGPRYADGKFVVEAPEELDDTVIEEEDDNNED</sequence>
<feature type="domain" description="DDE-1" evidence="1">
    <location>
        <begin position="14"/>
        <end position="86"/>
    </location>
</feature>
<reference evidence="2" key="1">
    <citation type="submission" date="2021-01" db="EMBL/GenBank/DDBJ databases">
        <title>Phytophthora aleatoria, a newly-described species from Pinus radiata is distinct from Phytophthora cactorum isolates based on comparative genomics.</title>
        <authorList>
            <person name="Mcdougal R."/>
            <person name="Panda P."/>
            <person name="Williams N."/>
            <person name="Studholme D.J."/>
        </authorList>
    </citation>
    <scope>NUCLEOTIDE SEQUENCE</scope>
    <source>
        <strain evidence="2">NZFS 4037</strain>
    </source>
</reference>
<evidence type="ECO:0000313" key="3">
    <source>
        <dbReference type="Proteomes" id="UP000709295"/>
    </source>
</evidence>
<keyword evidence="3" id="KW-1185">Reference proteome</keyword>
<gene>
    <name evidence="2" type="ORF">JG688_00014201</name>
</gene>
<evidence type="ECO:0000313" key="2">
    <source>
        <dbReference type="EMBL" id="KAG6950338.1"/>
    </source>
</evidence>
<dbReference type="GO" id="GO:0003676">
    <property type="term" value="F:nucleic acid binding"/>
    <property type="evidence" value="ECO:0007669"/>
    <property type="project" value="InterPro"/>
</dbReference>
<protein>
    <recommendedName>
        <fullName evidence="1">DDE-1 domain-containing protein</fullName>
    </recommendedName>
</protein>
<organism evidence="2 3">
    <name type="scientific">Phytophthora aleatoria</name>
    <dbReference type="NCBI Taxonomy" id="2496075"/>
    <lineage>
        <taxon>Eukaryota</taxon>
        <taxon>Sar</taxon>
        <taxon>Stramenopiles</taxon>
        <taxon>Oomycota</taxon>
        <taxon>Peronosporomycetes</taxon>
        <taxon>Peronosporales</taxon>
        <taxon>Peronosporaceae</taxon>
        <taxon>Phytophthora</taxon>
    </lineage>
</organism>
<comment type="caution">
    <text evidence="2">The sequence shown here is derived from an EMBL/GenBank/DDBJ whole genome shotgun (WGS) entry which is preliminary data.</text>
</comment>
<accession>A0A8J5M0L1</accession>
<dbReference type="AlphaFoldDB" id="A0A8J5M0L1"/>
<name>A0A8J5M0L1_9STRA</name>
<dbReference type="InterPro" id="IPR004875">
    <property type="entry name" value="DDE_SF_endonuclease_dom"/>
</dbReference>